<dbReference type="EMBL" id="GBRH01185853">
    <property type="protein sequence ID" value="JAE12043.1"/>
    <property type="molecule type" value="Transcribed_RNA"/>
</dbReference>
<organism evidence="1">
    <name type="scientific">Arundo donax</name>
    <name type="common">Giant reed</name>
    <name type="synonym">Donax arundinaceus</name>
    <dbReference type="NCBI Taxonomy" id="35708"/>
    <lineage>
        <taxon>Eukaryota</taxon>
        <taxon>Viridiplantae</taxon>
        <taxon>Streptophyta</taxon>
        <taxon>Embryophyta</taxon>
        <taxon>Tracheophyta</taxon>
        <taxon>Spermatophyta</taxon>
        <taxon>Magnoliopsida</taxon>
        <taxon>Liliopsida</taxon>
        <taxon>Poales</taxon>
        <taxon>Poaceae</taxon>
        <taxon>PACMAD clade</taxon>
        <taxon>Arundinoideae</taxon>
        <taxon>Arundineae</taxon>
        <taxon>Arundo</taxon>
    </lineage>
</organism>
<accession>A0A0A9FUQ8</accession>
<reference evidence="1" key="2">
    <citation type="journal article" date="2015" name="Data Brief">
        <title>Shoot transcriptome of the giant reed, Arundo donax.</title>
        <authorList>
            <person name="Barrero R.A."/>
            <person name="Guerrero F.D."/>
            <person name="Moolhuijzen P."/>
            <person name="Goolsby J.A."/>
            <person name="Tidwell J."/>
            <person name="Bellgard S.E."/>
            <person name="Bellgard M.I."/>
        </authorList>
    </citation>
    <scope>NUCLEOTIDE SEQUENCE</scope>
    <source>
        <tissue evidence="1">Shoot tissue taken approximately 20 cm above the soil surface</tissue>
    </source>
</reference>
<dbReference type="AlphaFoldDB" id="A0A0A9FUQ8"/>
<protein>
    <submittedName>
        <fullName evidence="1">Uncharacterized protein</fullName>
    </submittedName>
</protein>
<reference evidence="1" key="1">
    <citation type="submission" date="2014-09" db="EMBL/GenBank/DDBJ databases">
        <authorList>
            <person name="Magalhaes I.L.F."/>
            <person name="Oliveira U."/>
            <person name="Santos F.R."/>
            <person name="Vidigal T.H.D.A."/>
            <person name="Brescovit A.D."/>
            <person name="Santos A.J."/>
        </authorList>
    </citation>
    <scope>NUCLEOTIDE SEQUENCE</scope>
    <source>
        <tissue evidence="1">Shoot tissue taken approximately 20 cm above the soil surface</tissue>
    </source>
</reference>
<evidence type="ECO:0000313" key="1">
    <source>
        <dbReference type="EMBL" id="JAE12043.1"/>
    </source>
</evidence>
<proteinExistence type="predicted"/>
<sequence>MHMPMVLIHHYIANYAAVSPQPPL</sequence>
<name>A0A0A9FUQ8_ARUDO</name>